<dbReference type="PANTHER" id="PTHR30408:SF12">
    <property type="entry name" value="TYPE I RESTRICTION ENZYME MJAVIII SPECIFICITY SUBUNIT"/>
    <property type="match status" value="1"/>
</dbReference>
<evidence type="ECO:0000313" key="6">
    <source>
        <dbReference type="EMBL" id="ASK67684.1"/>
    </source>
</evidence>
<keyword evidence="4" id="KW-0175">Coiled coil</keyword>
<dbReference type="KEGG" id="sbj:CF168_01770"/>
<dbReference type="SUPFAM" id="SSF116734">
    <property type="entry name" value="DNA methylase specificity domain"/>
    <property type="match status" value="2"/>
</dbReference>
<dbReference type="GO" id="GO:0003677">
    <property type="term" value="F:DNA binding"/>
    <property type="evidence" value="ECO:0007669"/>
    <property type="project" value="UniProtKB-KW"/>
</dbReference>
<dbReference type="InterPro" id="IPR044946">
    <property type="entry name" value="Restrct_endonuc_typeI_TRD_sf"/>
</dbReference>
<name>A0A220UHG3_9GAMM</name>
<evidence type="ECO:0000256" key="2">
    <source>
        <dbReference type="ARBA" id="ARBA00022747"/>
    </source>
</evidence>
<dbReference type="Gene3D" id="3.90.220.20">
    <property type="entry name" value="DNA methylase specificity domains"/>
    <property type="match status" value="2"/>
</dbReference>
<dbReference type="Pfam" id="PF01420">
    <property type="entry name" value="Methylase_S"/>
    <property type="match status" value="2"/>
</dbReference>
<dbReference type="GO" id="GO:0009307">
    <property type="term" value="P:DNA restriction-modification system"/>
    <property type="evidence" value="ECO:0007669"/>
    <property type="project" value="UniProtKB-KW"/>
</dbReference>
<dbReference type="CDD" id="cd17294">
    <property type="entry name" value="RMtype1_S_MmaC7ORF19P_TRD1-CR1_like"/>
    <property type="match status" value="1"/>
</dbReference>
<evidence type="ECO:0000256" key="4">
    <source>
        <dbReference type="SAM" id="Coils"/>
    </source>
</evidence>
<gene>
    <name evidence="6" type="ORF">CF168_01770</name>
</gene>
<dbReference type="REBASE" id="211654">
    <property type="entry name" value="S.SbiJAB1ORF1760P"/>
</dbReference>
<keyword evidence="2" id="KW-0680">Restriction system</keyword>
<feature type="domain" description="Type I restriction modification DNA specificity" evidence="5">
    <location>
        <begin position="221"/>
        <end position="401"/>
    </location>
</feature>
<dbReference type="Proteomes" id="UP000198367">
    <property type="component" value="Chromosome"/>
</dbReference>
<accession>A0A220UHG3</accession>
<reference evidence="6 7" key="1">
    <citation type="submission" date="2017-07" db="EMBL/GenBank/DDBJ databases">
        <title>Phenotypical and genomic characterization of a clinical isolate of Shewanella bicestrii sp. nov. producing an extended-spectrum beta-lactamase and a new oxacillinase variant.</title>
        <authorList>
            <person name="Jousset A.B."/>
            <person name="Bonnin R.A."/>
            <person name="Girlich D."/>
            <person name="Dabos L."/>
            <person name="Potron A."/>
            <person name="Dortet L."/>
            <person name="Glaser P."/>
            <person name="Naas T."/>
        </authorList>
    </citation>
    <scope>NUCLEOTIDE SEQUENCE [LARGE SCALE GENOMIC DNA]</scope>
    <source>
        <strain evidence="6 7">JAB-1</strain>
    </source>
</reference>
<keyword evidence="7" id="KW-1185">Reference proteome</keyword>
<evidence type="ECO:0000313" key="7">
    <source>
        <dbReference type="Proteomes" id="UP000198367"/>
    </source>
</evidence>
<evidence type="ECO:0000259" key="5">
    <source>
        <dbReference type="Pfam" id="PF01420"/>
    </source>
</evidence>
<dbReference type="EMBL" id="CP022358">
    <property type="protein sequence ID" value="ASK67684.1"/>
    <property type="molecule type" value="Genomic_DNA"/>
</dbReference>
<proteinExistence type="inferred from homology"/>
<sequence length="423" mass="46443">MSERVPDGWMLKIVRDTSKLSAGGTPSTQVTEYWENGTIPWMSSGEVHKKRVHSVDNCITTLGLENSSAKMFPSKSILVALAGQGKTRGTVAISEIELTTNQSIAAIIVKDKSVYPDFLYHNLDSRYEELRGVSGGSGRAGLNLAILGDLDVLLPPLPEQQKIAKILTSVDEVIDKTQAQIDKLKDLKTGMMQELLTQGVCIDGQPHTEFKDSPVGRIPNTWRCKKLGELVIEKGLQTGPFGSQLHSHEYIESGIPVVMPKDMKGNRVSKDSIAMISKEKAEELDKHRVVEGDILFSRRGDIGRFALIEEQNSGWVCGTGALRVRVSSELNASFLAAYLTLKAVIEWLNVNAVGQTMLNLNTSILAELPVVVPSKSEQLLIAKTLKSIDDNLNTKLGRLEQLDLMKKALMQDLLTGKVRVTID</sequence>
<feature type="coiled-coil region" evidence="4">
    <location>
        <begin position="167"/>
        <end position="194"/>
    </location>
</feature>
<dbReference type="PANTHER" id="PTHR30408">
    <property type="entry name" value="TYPE-1 RESTRICTION ENZYME ECOKI SPECIFICITY PROTEIN"/>
    <property type="match status" value="1"/>
</dbReference>
<protein>
    <recommendedName>
        <fullName evidence="5">Type I restriction modification DNA specificity domain-containing protein</fullName>
    </recommendedName>
</protein>
<evidence type="ECO:0000256" key="1">
    <source>
        <dbReference type="ARBA" id="ARBA00010923"/>
    </source>
</evidence>
<feature type="domain" description="Type I restriction modification DNA specificity" evidence="5">
    <location>
        <begin position="6"/>
        <end position="185"/>
    </location>
</feature>
<organism evidence="6 7">
    <name type="scientific">Shewanella bicestrii</name>
    <dbReference type="NCBI Taxonomy" id="2018305"/>
    <lineage>
        <taxon>Bacteria</taxon>
        <taxon>Pseudomonadati</taxon>
        <taxon>Pseudomonadota</taxon>
        <taxon>Gammaproteobacteria</taxon>
        <taxon>Alteromonadales</taxon>
        <taxon>Shewanellaceae</taxon>
        <taxon>Shewanella</taxon>
    </lineage>
</organism>
<dbReference type="AlphaFoldDB" id="A0A220UHG3"/>
<comment type="similarity">
    <text evidence="1">Belongs to the type-I restriction system S methylase family.</text>
</comment>
<dbReference type="InterPro" id="IPR052021">
    <property type="entry name" value="Type-I_RS_S_subunit"/>
</dbReference>
<keyword evidence="3" id="KW-0238">DNA-binding</keyword>
<evidence type="ECO:0000256" key="3">
    <source>
        <dbReference type="ARBA" id="ARBA00023125"/>
    </source>
</evidence>
<dbReference type="RefSeq" id="WP_089066769.1">
    <property type="nucleotide sequence ID" value="NZ_CP022358.1"/>
</dbReference>
<dbReference type="Gene3D" id="1.10.287.1120">
    <property type="entry name" value="Bipartite methylase S protein"/>
    <property type="match status" value="1"/>
</dbReference>
<dbReference type="InterPro" id="IPR000055">
    <property type="entry name" value="Restrct_endonuc_typeI_TRD"/>
</dbReference>